<keyword evidence="3" id="KW-0695">RNA-directed DNA polymerase</keyword>
<dbReference type="GO" id="GO:0003964">
    <property type="term" value="F:RNA-directed DNA polymerase activity"/>
    <property type="evidence" value="ECO:0007669"/>
    <property type="project" value="UniProtKB-KW"/>
</dbReference>
<keyword evidence="3" id="KW-0548">Nucleotidyltransferase</keyword>
<dbReference type="AlphaFoldDB" id="A0A495V7K3"/>
<feature type="domain" description="Reverse transcriptase" evidence="2">
    <location>
        <begin position="75"/>
        <end position="325"/>
    </location>
</feature>
<dbReference type="InterPro" id="IPR000477">
    <property type="entry name" value="RT_dom"/>
</dbReference>
<dbReference type="SUPFAM" id="SSF56672">
    <property type="entry name" value="DNA/RNA polymerases"/>
    <property type="match status" value="1"/>
</dbReference>
<accession>A0A495V7K3</accession>
<keyword evidence="4" id="KW-1185">Reference proteome</keyword>
<keyword evidence="3" id="KW-0808">Transferase</keyword>
<protein>
    <submittedName>
        <fullName evidence="3">Group II intron reverse transcriptase/maturase</fullName>
    </submittedName>
</protein>
<dbReference type="CDD" id="cd01651">
    <property type="entry name" value="RT_G2_intron"/>
    <property type="match status" value="1"/>
</dbReference>
<evidence type="ECO:0000259" key="2">
    <source>
        <dbReference type="PROSITE" id="PS50878"/>
    </source>
</evidence>
<evidence type="ECO:0000256" key="1">
    <source>
        <dbReference type="ARBA" id="ARBA00034120"/>
    </source>
</evidence>
<dbReference type="RefSeq" id="WP_120796924.1">
    <property type="nucleotide sequence ID" value="NZ_RBXL01000001.1"/>
</dbReference>
<dbReference type="PANTHER" id="PTHR34047">
    <property type="entry name" value="NUCLEAR INTRON MATURASE 1, MITOCHONDRIAL-RELATED"/>
    <property type="match status" value="1"/>
</dbReference>
<dbReference type="Pfam" id="PF00078">
    <property type="entry name" value="RVT_1"/>
    <property type="match status" value="1"/>
</dbReference>
<dbReference type="InterPro" id="IPR043502">
    <property type="entry name" value="DNA/RNA_pol_sf"/>
</dbReference>
<dbReference type="NCBIfam" id="TIGR04416">
    <property type="entry name" value="group_II_RT_mat"/>
    <property type="match status" value="1"/>
</dbReference>
<gene>
    <name evidence="3" type="ORF">BDD21_1870</name>
</gene>
<proteinExistence type="inferred from homology"/>
<evidence type="ECO:0000313" key="3">
    <source>
        <dbReference type="EMBL" id="RKT44485.1"/>
    </source>
</evidence>
<name>A0A495V7K3_9GAMM</name>
<dbReference type="EMBL" id="RBXL01000001">
    <property type="protein sequence ID" value="RKT44485.1"/>
    <property type="molecule type" value="Genomic_DNA"/>
</dbReference>
<dbReference type="InterPro" id="IPR051083">
    <property type="entry name" value="GrpII_Intron_Splice-Mob/Def"/>
</dbReference>
<evidence type="ECO:0000313" key="4">
    <source>
        <dbReference type="Proteomes" id="UP000274556"/>
    </source>
</evidence>
<dbReference type="Proteomes" id="UP000274556">
    <property type="component" value="Unassembled WGS sequence"/>
</dbReference>
<dbReference type="PROSITE" id="PS50878">
    <property type="entry name" value="RT_POL"/>
    <property type="match status" value="1"/>
</dbReference>
<comment type="similarity">
    <text evidence="1">Belongs to the bacterial reverse transcriptase family.</text>
</comment>
<dbReference type="PANTHER" id="PTHR34047:SF8">
    <property type="entry name" value="PROTEIN YKFC"/>
    <property type="match status" value="1"/>
</dbReference>
<organism evidence="3 4">
    <name type="scientific">Thiocapsa rosea</name>
    <dbReference type="NCBI Taxonomy" id="69360"/>
    <lineage>
        <taxon>Bacteria</taxon>
        <taxon>Pseudomonadati</taxon>
        <taxon>Pseudomonadota</taxon>
        <taxon>Gammaproteobacteria</taxon>
        <taxon>Chromatiales</taxon>
        <taxon>Chromatiaceae</taxon>
        <taxon>Thiocapsa</taxon>
    </lineage>
</organism>
<reference evidence="3 4" key="1">
    <citation type="submission" date="2018-10" db="EMBL/GenBank/DDBJ databases">
        <title>Genomic Encyclopedia of Archaeal and Bacterial Type Strains, Phase II (KMG-II): from individual species to whole genera.</title>
        <authorList>
            <person name="Goeker M."/>
        </authorList>
    </citation>
    <scope>NUCLEOTIDE SEQUENCE [LARGE SCALE GENOMIC DNA]</scope>
    <source>
        <strain evidence="3 4">DSM 235</strain>
    </source>
</reference>
<dbReference type="InterPro" id="IPR030931">
    <property type="entry name" value="Group_II_RT_mat"/>
</dbReference>
<dbReference type="OrthoDB" id="9793236at2"/>
<comment type="caution">
    <text evidence="3">The sequence shown here is derived from an EMBL/GenBank/DDBJ whole genome shotgun (WGS) entry which is preliminary data.</text>
</comment>
<sequence length="442" mass="51690">MAQTSSCETITTKQETIANLARQAPEMVLTTLAHHIDLMWLEEAYRRTRKDGAVGVDGVTAEAYEERLQENLSDLLDRFKSGRYRAPPVRRVHIPKDGTKKTRPIGIPTLEDKILQRAVLMVLEPVYEQDFLDCSYGFRPGRGPHQALQALWDGIMDLRGAWVIDLDIQAFFDSMERTHLHAFLDQRVRDGVIRRMLGKWMQAGVMEEGVIHHPERGSPQGGVISPLVSNVYLHEVLDRWFEQEVKPRLHGRALMVRFADDALLAFEREEDARRVLEVLAKRLARFGLTLHPEKTRLVDFRRPPWRRGTRRSQRGRSFDLLGFTHYWGRSRNGHWVVQRKTAKTRFSRAVRQIGHWCRRHRHLSVAEQWEALGRKLRGHDAYYGITGNARALVRFRQAVRRVWLKWLNRRSYRPSLNWDAFNRLLQRYPLPPARVVHSNYVA</sequence>